<evidence type="ECO:0000259" key="11">
    <source>
        <dbReference type="Pfam" id="PF02852"/>
    </source>
</evidence>
<keyword evidence="2 10" id="KW-0285">Flavoprotein</keyword>
<dbReference type="SUPFAM" id="SSF55424">
    <property type="entry name" value="FAD/NAD-linked reductases, dimerisation (C-terminal) domain"/>
    <property type="match status" value="1"/>
</dbReference>
<feature type="binding site" evidence="8">
    <location>
        <position position="302"/>
    </location>
    <ligand>
        <name>FAD</name>
        <dbReference type="ChEBI" id="CHEBI:57692"/>
    </ligand>
</feature>
<organism evidence="13 14">
    <name type="scientific">Dyella japonica DSM 16301</name>
    <dbReference type="NCBI Taxonomy" id="1440762"/>
    <lineage>
        <taxon>Bacteria</taxon>
        <taxon>Pseudomonadati</taxon>
        <taxon>Pseudomonadota</taxon>
        <taxon>Gammaproteobacteria</taxon>
        <taxon>Lysobacterales</taxon>
        <taxon>Rhodanobacteraceae</taxon>
        <taxon>Dyella</taxon>
    </lineage>
</organism>
<dbReference type="InterPro" id="IPR036188">
    <property type="entry name" value="FAD/NAD-bd_sf"/>
</dbReference>
<feature type="binding site" evidence="8">
    <location>
        <position position="261"/>
    </location>
    <ligand>
        <name>NAD(+)</name>
        <dbReference type="ChEBI" id="CHEBI:57540"/>
    </ligand>
</feature>
<proteinExistence type="inferred from homology"/>
<comment type="caution">
    <text evidence="13">The sequence shown here is derived from an EMBL/GenBank/DDBJ whole genome shotgun (WGS) entry which is preliminary data.</text>
</comment>
<dbReference type="STRING" id="1440762.Y882_16305"/>
<accession>A0A0G9GYP3</accession>
<evidence type="ECO:0000256" key="3">
    <source>
        <dbReference type="ARBA" id="ARBA00022827"/>
    </source>
</evidence>
<feature type="domain" description="FAD/NAD(P)-binding" evidence="12">
    <location>
        <begin position="5"/>
        <end position="317"/>
    </location>
</feature>
<dbReference type="PRINTS" id="PR00368">
    <property type="entry name" value="FADPNR"/>
</dbReference>
<evidence type="ECO:0000256" key="5">
    <source>
        <dbReference type="ARBA" id="ARBA00023157"/>
    </source>
</evidence>
<reference evidence="13 14" key="1">
    <citation type="journal article" date="2015" name="Antonie Van Leeuwenhoek">
        <title>A phylogenomic and molecular marker based taxonomic framework for the order Xanthomonadales: proposal to transfer the families Algiphilaceae and Solimonadaceae to the order Nevskiales ord. nov. and to create a new family within the order Xanthomonadales, the family Rhodanobacteraceae fam. nov., containing the genus Rhodanobacter and its closest relatives.</title>
        <authorList>
            <person name="Naushad S."/>
            <person name="Adeolu M."/>
            <person name="Wong S."/>
            <person name="Sohail M."/>
            <person name="Schellhorn H.E."/>
            <person name="Gupta R.S."/>
        </authorList>
    </citation>
    <scope>NUCLEOTIDE SEQUENCE [LARGE SCALE GENOMIC DNA]</scope>
    <source>
        <strain evidence="13 14">DSM 16301</strain>
    </source>
</reference>
<evidence type="ECO:0000256" key="4">
    <source>
        <dbReference type="ARBA" id="ARBA00023002"/>
    </source>
</evidence>
<dbReference type="OrthoDB" id="6132190at2"/>
<dbReference type="PANTHER" id="PTHR42737:SF2">
    <property type="entry name" value="GLUTATHIONE REDUCTASE"/>
    <property type="match status" value="1"/>
</dbReference>
<name>A0A0G9GYP3_9GAMM</name>
<dbReference type="InterPro" id="IPR023753">
    <property type="entry name" value="FAD/NAD-binding_dom"/>
</dbReference>
<keyword evidence="5" id="KW-1015">Disulfide bond</keyword>
<dbReference type="Proteomes" id="UP000035481">
    <property type="component" value="Unassembled WGS sequence"/>
</dbReference>
<dbReference type="InterPro" id="IPR004099">
    <property type="entry name" value="Pyr_nucl-diS_OxRdtase_dimer"/>
</dbReference>
<dbReference type="InterPro" id="IPR016156">
    <property type="entry name" value="FAD/NAD-linked_Rdtase_dimer_sf"/>
</dbReference>
<comment type="similarity">
    <text evidence="1 10">Belongs to the class-I pyridine nucleotide-disulfide oxidoreductase family.</text>
</comment>
<dbReference type="GO" id="GO:0004362">
    <property type="term" value="F:glutathione-disulfide reductase (NADPH) activity"/>
    <property type="evidence" value="ECO:0007669"/>
    <property type="project" value="UniProtKB-EC"/>
</dbReference>
<feature type="domain" description="Pyridine nucleotide-disulphide oxidoreductase dimerisation" evidence="11">
    <location>
        <begin position="338"/>
        <end position="445"/>
    </location>
</feature>
<keyword evidence="8" id="KW-0520">NAD</keyword>
<keyword evidence="3 8" id="KW-0274">FAD</keyword>
<dbReference type="InterPro" id="IPR046952">
    <property type="entry name" value="GSHR/TRXR-like"/>
</dbReference>
<comment type="cofactor">
    <cofactor evidence="8">
        <name>FAD</name>
        <dbReference type="ChEBI" id="CHEBI:57692"/>
    </cofactor>
    <text evidence="8">Binds 1 FAD per subunit.</text>
</comment>
<keyword evidence="8" id="KW-0547">Nucleotide-binding</keyword>
<sequence length="448" mass="48518">MAETFDLIVLGGGSGGLATAFRAARHGARVALLEPNALGGTCVNVGCVPKKALWFAGQLAQEQRLAVDYGFASQPGALDWEHFRQLRQHYIDGIRHRYAMGLEEGRIQVFTESGRFVSANTIATSCGEELRAPQIVIATGGRPHRLDIPGFDLGMVSDDIFALRSLPKRIAVIGAGYIAIEFAGLLNALGSEVTLHVRNRMLTSFDAELVDALEQHMCDAGIRITHQVKVTGLHRDGENLMIDDDVNGPCGPYDAVLWAIGRVPNSDRLDLDAAGVNVDEWGHIVTDAWQATNVEGIFAVGDVTERPELTPVAVAAGRRLADRLFGGKPDSRLDYDNIPSVVFAEPPLAIVGLTEAQAREFHGDKVHVHRAKFTPMKWGVAGRKHPTLMKVVTEGDDERVVGIHVLGTGADEMLQGFAVALKMGLRKRDLEDTIAIHPSSAEELVLIN</sequence>
<dbReference type="EC" id="1.8.1.7" evidence="13"/>
<dbReference type="Gene3D" id="3.50.50.60">
    <property type="entry name" value="FAD/NAD(P)-binding domain"/>
    <property type="match status" value="1"/>
</dbReference>
<evidence type="ECO:0000256" key="8">
    <source>
        <dbReference type="PIRSR" id="PIRSR000350-3"/>
    </source>
</evidence>
<dbReference type="EMBL" id="JPLA01000048">
    <property type="protein sequence ID" value="KLD62366.1"/>
    <property type="molecule type" value="Genomic_DNA"/>
</dbReference>
<dbReference type="AlphaFoldDB" id="A0A0G9GYP3"/>
<feature type="binding site" evidence="8">
    <location>
        <begin position="174"/>
        <end position="181"/>
    </location>
    <ligand>
        <name>NAD(+)</name>
        <dbReference type="ChEBI" id="CHEBI:57540"/>
    </ligand>
</feature>
<dbReference type="SUPFAM" id="SSF51905">
    <property type="entry name" value="FAD/NAD(P)-binding domain"/>
    <property type="match status" value="1"/>
</dbReference>
<dbReference type="Pfam" id="PF07992">
    <property type="entry name" value="Pyr_redox_2"/>
    <property type="match status" value="1"/>
</dbReference>
<evidence type="ECO:0000256" key="9">
    <source>
        <dbReference type="PIRSR" id="PIRSR000350-4"/>
    </source>
</evidence>
<dbReference type="GO" id="GO:0045454">
    <property type="term" value="P:cell redox homeostasis"/>
    <property type="evidence" value="ECO:0007669"/>
    <property type="project" value="InterPro"/>
</dbReference>
<dbReference type="GO" id="GO:0006749">
    <property type="term" value="P:glutathione metabolic process"/>
    <property type="evidence" value="ECO:0007669"/>
    <property type="project" value="TreeGrafter"/>
</dbReference>
<evidence type="ECO:0000256" key="2">
    <source>
        <dbReference type="ARBA" id="ARBA00022630"/>
    </source>
</evidence>
<keyword evidence="4 10" id="KW-0560">Oxidoreductase</keyword>
<dbReference type="GO" id="GO:0050660">
    <property type="term" value="F:flavin adenine dinucleotide binding"/>
    <property type="evidence" value="ECO:0007669"/>
    <property type="project" value="InterPro"/>
</dbReference>
<evidence type="ECO:0000259" key="12">
    <source>
        <dbReference type="Pfam" id="PF07992"/>
    </source>
</evidence>
<protein>
    <submittedName>
        <fullName evidence="13">Glutathione reductase</fullName>
        <ecNumber evidence="13">1.8.1.7</ecNumber>
    </submittedName>
</protein>
<evidence type="ECO:0000256" key="6">
    <source>
        <dbReference type="ARBA" id="ARBA00023284"/>
    </source>
</evidence>
<feature type="disulfide bond" description="Redox-active" evidence="9">
    <location>
        <begin position="42"/>
        <end position="47"/>
    </location>
</feature>
<gene>
    <name evidence="13" type="ORF">Y882_16305</name>
</gene>
<dbReference type="GO" id="GO:0005829">
    <property type="term" value="C:cytosol"/>
    <property type="evidence" value="ECO:0007669"/>
    <property type="project" value="TreeGrafter"/>
</dbReference>
<dbReference type="PIRSF" id="PIRSF000350">
    <property type="entry name" value="Mercury_reductase_MerA"/>
    <property type="match status" value="1"/>
</dbReference>
<evidence type="ECO:0000256" key="10">
    <source>
        <dbReference type="RuleBase" id="RU003691"/>
    </source>
</evidence>
<evidence type="ECO:0000256" key="7">
    <source>
        <dbReference type="PIRSR" id="PIRSR000350-2"/>
    </source>
</evidence>
<dbReference type="PRINTS" id="PR00411">
    <property type="entry name" value="PNDRDTASEI"/>
</dbReference>
<dbReference type="PROSITE" id="PS00076">
    <property type="entry name" value="PYRIDINE_REDOX_1"/>
    <property type="match status" value="1"/>
</dbReference>
<evidence type="ECO:0000313" key="14">
    <source>
        <dbReference type="Proteomes" id="UP000035481"/>
    </source>
</evidence>
<dbReference type="RefSeq" id="WP_046972948.1">
    <property type="nucleotide sequence ID" value="NZ_JPLA01000048.1"/>
</dbReference>
<dbReference type="GO" id="GO:0034599">
    <property type="term" value="P:cellular response to oxidative stress"/>
    <property type="evidence" value="ECO:0007669"/>
    <property type="project" value="TreeGrafter"/>
</dbReference>
<feature type="active site" description="Proton acceptor" evidence="7">
    <location>
        <position position="437"/>
    </location>
</feature>
<dbReference type="PANTHER" id="PTHR42737">
    <property type="entry name" value="GLUTATHIONE REDUCTASE"/>
    <property type="match status" value="1"/>
</dbReference>
<dbReference type="InterPro" id="IPR001100">
    <property type="entry name" value="Pyr_nuc-diS_OxRdtase"/>
</dbReference>
<feature type="binding site" evidence="8">
    <location>
        <position position="114"/>
    </location>
    <ligand>
        <name>FAD</name>
        <dbReference type="ChEBI" id="CHEBI:57692"/>
    </ligand>
</feature>
<keyword evidence="6 10" id="KW-0676">Redox-active center</keyword>
<dbReference type="PATRIC" id="fig|1440762.4.peg.2986"/>
<dbReference type="InterPro" id="IPR012999">
    <property type="entry name" value="Pyr_OxRdtase_I_AS"/>
</dbReference>
<dbReference type="Pfam" id="PF02852">
    <property type="entry name" value="Pyr_redox_dim"/>
    <property type="match status" value="1"/>
</dbReference>
<feature type="binding site" evidence="8">
    <location>
        <position position="51"/>
    </location>
    <ligand>
        <name>FAD</name>
        <dbReference type="ChEBI" id="CHEBI:57692"/>
    </ligand>
</feature>
<evidence type="ECO:0000313" key="13">
    <source>
        <dbReference type="EMBL" id="KLD62366.1"/>
    </source>
</evidence>
<evidence type="ECO:0000256" key="1">
    <source>
        <dbReference type="ARBA" id="ARBA00007532"/>
    </source>
</evidence>
<dbReference type="NCBIfam" id="NF004776">
    <property type="entry name" value="PRK06116.1"/>
    <property type="match status" value="1"/>
</dbReference>